<reference evidence="2" key="1">
    <citation type="submission" date="2022-11" db="UniProtKB">
        <authorList>
            <consortium name="WormBaseParasite"/>
        </authorList>
    </citation>
    <scope>IDENTIFICATION</scope>
</reference>
<evidence type="ECO:0000313" key="1">
    <source>
        <dbReference type="Proteomes" id="UP000887577"/>
    </source>
</evidence>
<proteinExistence type="predicted"/>
<accession>A0A914YHD7</accession>
<keyword evidence="1" id="KW-1185">Reference proteome</keyword>
<sequence length="149" mass="16855">MATFPQLNQFKEYLPKQSDISSDPEWCQNICAGEKFEITPKSVFSCSSTIKAALACYWHENANDVAINITGIPAKDLKDLYVFLDVKGIPDNADAAKEMLKTMDPKVVKYFKQNPQLLIETVKKGGANYEEIDKLEKLMDQLIQQQSFV</sequence>
<name>A0A914YHD7_9BILA</name>
<organism evidence="1 2">
    <name type="scientific">Panagrolaimus superbus</name>
    <dbReference type="NCBI Taxonomy" id="310955"/>
    <lineage>
        <taxon>Eukaryota</taxon>
        <taxon>Metazoa</taxon>
        <taxon>Ecdysozoa</taxon>
        <taxon>Nematoda</taxon>
        <taxon>Chromadorea</taxon>
        <taxon>Rhabditida</taxon>
        <taxon>Tylenchina</taxon>
        <taxon>Panagrolaimomorpha</taxon>
        <taxon>Panagrolaimoidea</taxon>
        <taxon>Panagrolaimidae</taxon>
        <taxon>Panagrolaimus</taxon>
    </lineage>
</organism>
<dbReference type="AlphaFoldDB" id="A0A914YHD7"/>
<evidence type="ECO:0000313" key="2">
    <source>
        <dbReference type="WBParaSite" id="PSU_v2.g16723.t1"/>
    </source>
</evidence>
<dbReference type="WBParaSite" id="PSU_v2.g16723.t1">
    <property type="protein sequence ID" value="PSU_v2.g16723.t1"/>
    <property type="gene ID" value="PSU_v2.g16723"/>
</dbReference>
<protein>
    <submittedName>
        <fullName evidence="2">Uncharacterized protein</fullName>
    </submittedName>
</protein>
<dbReference type="Proteomes" id="UP000887577">
    <property type="component" value="Unplaced"/>
</dbReference>